<feature type="compositionally biased region" description="Basic and acidic residues" evidence="8">
    <location>
        <begin position="241"/>
        <end position="250"/>
    </location>
</feature>
<feature type="compositionally biased region" description="Basic residues" evidence="8">
    <location>
        <begin position="640"/>
        <end position="658"/>
    </location>
</feature>
<dbReference type="InterPro" id="IPR036322">
    <property type="entry name" value="WD40_repeat_dom_sf"/>
</dbReference>
<dbReference type="PROSITE" id="PS00678">
    <property type="entry name" value="WD_REPEATS_1"/>
    <property type="match status" value="2"/>
</dbReference>
<gene>
    <name evidence="9" type="ORF">BZG36_02694</name>
</gene>
<dbReference type="SUPFAM" id="SSF50978">
    <property type="entry name" value="WD40 repeat-like"/>
    <property type="match status" value="1"/>
</dbReference>
<dbReference type="InterPro" id="IPR001680">
    <property type="entry name" value="WD40_rpt"/>
</dbReference>
<dbReference type="AlphaFoldDB" id="A0A261Y1Q1"/>
<feature type="repeat" description="WD" evidence="6">
    <location>
        <begin position="558"/>
        <end position="592"/>
    </location>
</feature>
<dbReference type="InterPro" id="IPR050505">
    <property type="entry name" value="WDR55/POC1"/>
</dbReference>
<dbReference type="PROSITE" id="PS50082">
    <property type="entry name" value="WD_REPEATS_2"/>
    <property type="match status" value="2"/>
</dbReference>
<reference evidence="9 10" key="1">
    <citation type="journal article" date="2017" name="Mycologia">
        <title>Bifiguratus adelaidae, gen. et sp. nov., a new member of Mucoromycotina in endophytic and soil-dwelling habitats.</title>
        <authorList>
            <person name="Torres-Cruz T.J."/>
            <person name="Billingsley Tobias T.L."/>
            <person name="Almatruk M."/>
            <person name="Hesse C."/>
            <person name="Kuske C.R."/>
            <person name="Desiro A."/>
            <person name="Benucci G.M."/>
            <person name="Bonito G."/>
            <person name="Stajich J.E."/>
            <person name="Dunlap C."/>
            <person name="Arnold A.E."/>
            <person name="Porras-Alfaro A."/>
        </authorList>
    </citation>
    <scope>NUCLEOTIDE SEQUENCE [LARGE SCALE GENOMIC DNA]</scope>
    <source>
        <strain evidence="9 10">AZ0501</strain>
    </source>
</reference>
<accession>A0A261Y1Q1</accession>
<name>A0A261Y1Q1_9FUNG</name>
<dbReference type="PANTHER" id="PTHR44019:SF20">
    <property type="entry name" value="WD REPEAT-CONTAINING PROTEIN 55"/>
    <property type="match status" value="1"/>
</dbReference>
<keyword evidence="2 6" id="KW-0853">WD repeat</keyword>
<dbReference type="SMART" id="SM00320">
    <property type="entry name" value="WD40"/>
    <property type="match status" value="6"/>
</dbReference>
<feature type="region of interest" description="Disordered" evidence="8">
    <location>
        <begin position="190"/>
        <end position="291"/>
    </location>
</feature>
<dbReference type="PROSITE" id="PS50294">
    <property type="entry name" value="WD_REPEATS_REGION"/>
    <property type="match status" value="1"/>
</dbReference>
<dbReference type="EMBL" id="MVBO01000036">
    <property type="protein sequence ID" value="OZJ04549.1"/>
    <property type="molecule type" value="Genomic_DNA"/>
</dbReference>
<sequence length="670" mass="74949">MDEVKRKYLEQNKQLTRTNTLYALQAKKAEIKISKLMSENLALKQEAMNQKTTIDRLKEQLSTMESTYRGKLDAYKEKLTTLVETAQTLAKLTADWDKNADQTTILNRTIASIQEHVSEILPPEPTDDSTYSFIKTHVDHVPESMILKILPDKPKPSKYSVKYTPSTRLHSITEYLDEEPSTHRIATPYSHTTLHSDHVKEPVTTNSGQKAEPRSMASSKKTTLAVKSEANRSTPKMTNEAVKDRQDKEKMRKRPGLVRKPLEPLSHENMEGGPPKRTRRQIHPTFNSSNNGTSLLSAMAKEASTLSFDDHVFDFSFHPERDLIAVGLITGHVHCFNYGVNNTKVFDIKPHKKSCRGLEFSSDGSVLYSISKDKSLQAIDVETVQVTMKKAGAHEHPINTLVKIGDHMLGTGDDAGVIKIWDVRKPEAVQTYSEHSDFISDMSWVDTKRQLIATGGDGYLSVWDIRKPNVAAMSDNLEDELLSVEVNGRKAVVGSQEGILNLFSYGYWGDITDRFLGHPNSIDTIVKIDEDTVCTGSSDGIIRVVSILPNKLLGIIGDHGEDFPIERIHLSHDKKYLGSCSHDQSVRLWDVQWLFDEDDDEQEETEEDKDEEQEAVGESVTVANIKGDSDSSDSDAPSAKKGKRTKPSKPAPSKKQKGGKNQLSGFFTDL</sequence>
<proteinExistence type="inferred from homology"/>
<evidence type="ECO:0000256" key="4">
    <source>
        <dbReference type="ARBA" id="ARBA00039238"/>
    </source>
</evidence>
<keyword evidence="3" id="KW-0677">Repeat</keyword>
<dbReference type="PANTHER" id="PTHR44019">
    <property type="entry name" value="WD REPEAT-CONTAINING PROTEIN 55"/>
    <property type="match status" value="1"/>
</dbReference>
<organism evidence="9 10">
    <name type="scientific">Bifiguratus adelaidae</name>
    <dbReference type="NCBI Taxonomy" id="1938954"/>
    <lineage>
        <taxon>Eukaryota</taxon>
        <taxon>Fungi</taxon>
        <taxon>Fungi incertae sedis</taxon>
        <taxon>Mucoromycota</taxon>
        <taxon>Mucoromycotina</taxon>
        <taxon>Endogonomycetes</taxon>
        <taxon>Endogonales</taxon>
        <taxon>Endogonales incertae sedis</taxon>
        <taxon>Bifiguratus</taxon>
    </lineage>
</organism>
<keyword evidence="7" id="KW-0175">Coiled coil</keyword>
<evidence type="ECO:0000256" key="6">
    <source>
        <dbReference type="PROSITE-ProRule" id="PRU00221"/>
    </source>
</evidence>
<feature type="compositionally biased region" description="Basic and acidic residues" evidence="8">
    <location>
        <begin position="260"/>
        <end position="270"/>
    </location>
</feature>
<comment type="similarity">
    <text evidence="1">Belongs to the WD repeat WDR55 family.</text>
</comment>
<evidence type="ECO:0000256" key="8">
    <source>
        <dbReference type="SAM" id="MobiDB-lite"/>
    </source>
</evidence>
<dbReference type="Proteomes" id="UP000242875">
    <property type="component" value="Unassembled WGS sequence"/>
</dbReference>
<dbReference type="InterPro" id="IPR015943">
    <property type="entry name" value="WD40/YVTN_repeat-like_dom_sf"/>
</dbReference>
<evidence type="ECO:0000256" key="5">
    <source>
        <dbReference type="ARBA" id="ARBA00039514"/>
    </source>
</evidence>
<evidence type="ECO:0000256" key="2">
    <source>
        <dbReference type="ARBA" id="ARBA00022574"/>
    </source>
</evidence>
<evidence type="ECO:0000313" key="10">
    <source>
        <dbReference type="Proteomes" id="UP000242875"/>
    </source>
</evidence>
<dbReference type="Gene3D" id="2.130.10.10">
    <property type="entry name" value="YVTN repeat-like/Quinoprotein amine dehydrogenase"/>
    <property type="match status" value="2"/>
</dbReference>
<feature type="coiled-coil region" evidence="7">
    <location>
        <begin position="26"/>
        <end position="67"/>
    </location>
</feature>
<dbReference type="OrthoDB" id="2288928at2759"/>
<comment type="caution">
    <text evidence="9">The sequence shown here is derived from an EMBL/GenBank/DDBJ whole genome shotgun (WGS) entry which is preliminary data.</text>
</comment>
<feature type="compositionally biased region" description="Polar residues" evidence="8">
    <location>
        <begin position="661"/>
        <end position="670"/>
    </location>
</feature>
<evidence type="ECO:0000256" key="3">
    <source>
        <dbReference type="ARBA" id="ARBA00022737"/>
    </source>
</evidence>
<evidence type="ECO:0000256" key="1">
    <source>
        <dbReference type="ARBA" id="ARBA00007625"/>
    </source>
</evidence>
<evidence type="ECO:0000256" key="7">
    <source>
        <dbReference type="SAM" id="Coils"/>
    </source>
</evidence>
<feature type="compositionally biased region" description="Acidic residues" evidence="8">
    <location>
        <begin position="599"/>
        <end position="615"/>
    </location>
</feature>
<dbReference type="Pfam" id="PF24796">
    <property type="entry name" value="WDR55"/>
    <property type="match status" value="1"/>
</dbReference>
<protein>
    <recommendedName>
        <fullName evidence="4">WD repeat-containing protein JIP5</fullName>
    </recommendedName>
    <alternativeName>
        <fullName evidence="5">WD repeat-containing protein jip5</fullName>
    </alternativeName>
</protein>
<dbReference type="InterPro" id="IPR019775">
    <property type="entry name" value="WD40_repeat_CS"/>
</dbReference>
<feature type="repeat" description="WD" evidence="6">
    <location>
        <begin position="432"/>
        <end position="473"/>
    </location>
</feature>
<evidence type="ECO:0000313" key="9">
    <source>
        <dbReference type="EMBL" id="OZJ04549.1"/>
    </source>
</evidence>
<keyword evidence="10" id="KW-1185">Reference proteome</keyword>
<feature type="region of interest" description="Disordered" evidence="8">
    <location>
        <begin position="599"/>
        <end position="670"/>
    </location>
</feature>